<feature type="transmembrane region" description="Helical" evidence="1">
    <location>
        <begin position="100"/>
        <end position="118"/>
    </location>
</feature>
<dbReference type="Proteomes" id="UP001235133">
    <property type="component" value="Unassembled WGS sequence"/>
</dbReference>
<keyword evidence="1" id="KW-0472">Membrane</keyword>
<name>A0ABU0Z3F3_9MICO</name>
<keyword evidence="1" id="KW-0812">Transmembrane</keyword>
<dbReference type="EMBL" id="JAVFWO010000003">
    <property type="protein sequence ID" value="MDQ7878324.1"/>
    <property type="molecule type" value="Genomic_DNA"/>
</dbReference>
<evidence type="ECO:0000313" key="3">
    <source>
        <dbReference type="Proteomes" id="UP001235133"/>
    </source>
</evidence>
<proteinExistence type="predicted"/>
<comment type="caution">
    <text evidence="2">The sequence shown here is derived from an EMBL/GenBank/DDBJ whole genome shotgun (WGS) entry which is preliminary data.</text>
</comment>
<evidence type="ECO:0000313" key="2">
    <source>
        <dbReference type="EMBL" id="MDQ7878324.1"/>
    </source>
</evidence>
<reference evidence="2 3" key="1">
    <citation type="submission" date="2023-08" db="EMBL/GenBank/DDBJ databases">
        <title>Microbacterium psychrotolerans sp. nov., a psychrotolerant bacterium isolated from soil in Heilongjiang Province, China.</title>
        <authorList>
            <person name="An P."/>
            <person name="Zhao D."/>
            <person name="Xiang H."/>
        </authorList>
    </citation>
    <scope>NUCLEOTIDE SEQUENCE [LARGE SCALE GENOMIC DNA]</scope>
    <source>
        <strain evidence="2 3">QXD-8</strain>
    </source>
</reference>
<keyword evidence="3" id="KW-1185">Reference proteome</keyword>
<organism evidence="2 3">
    <name type="scientific">Microbacterium psychrotolerans</name>
    <dbReference type="NCBI Taxonomy" id="3068321"/>
    <lineage>
        <taxon>Bacteria</taxon>
        <taxon>Bacillati</taxon>
        <taxon>Actinomycetota</taxon>
        <taxon>Actinomycetes</taxon>
        <taxon>Micrococcales</taxon>
        <taxon>Microbacteriaceae</taxon>
        <taxon>Microbacterium</taxon>
    </lineage>
</organism>
<protein>
    <submittedName>
        <fullName evidence="2">Uncharacterized protein</fullName>
    </submittedName>
</protein>
<feature type="transmembrane region" description="Helical" evidence="1">
    <location>
        <begin position="195"/>
        <end position="215"/>
    </location>
</feature>
<feature type="transmembrane region" description="Helical" evidence="1">
    <location>
        <begin position="139"/>
        <end position="162"/>
    </location>
</feature>
<sequence length="649" mass="70075">MPGRGRVATAAGAVGGGAASVVLVPTTAASAVDRTCDAAVALAEGGGDDALRVAAELLENQGWSAAQIATCLAPAKSPSPQYTEISLGDLWEAFTENVEVLLPIAAFVGVFALVLLALGRLLALVPGLRNPRSSRGWRIFAWIAGLSLAVIVPALIALRGMWVMAQGGPAGRRDVDADGFTYGQFIHAVLWRSGAWWLLLLLLVLTVATLTFAFATRQGVTIKLEGKDDGKSLDTAHVMAAMDGMAGRTNRGLEFPVGTDLTTAASAVTELSDNKFVATLQVGVSAILGSTPWRVTVENETEKAASVTISRNGALMKAKRIKVGDDLAGVTELTSAEMLAARIAGELIATLRSKYRSEFDANLSGATDGESIALHYIASNALTASREARGRGITILARAVELDPHNRAAWTTLANFAYRDPTIHRPDNPRPHVEYREFLDRAILDELARCRNAWDVVYESISEGRAIRRHGDGDLSKLERARRRVRISRMRNNGLLIRLLQTRVVAGVNAKAAGAGIADGAAQDVSDREYMRLRRDTFGGPLSWREPPKTAIRRRQLLLLDEFRYQPTHPVTLEPPDVLHHPAFRDELRAWRAVARRSGSGASVEEVLIECEDAALSASGDYSHDPGVAYSVACYRAQLWKDRMQGRTP</sequence>
<evidence type="ECO:0000256" key="1">
    <source>
        <dbReference type="SAM" id="Phobius"/>
    </source>
</evidence>
<dbReference type="RefSeq" id="WP_308867873.1">
    <property type="nucleotide sequence ID" value="NZ_JAVFWO010000003.1"/>
</dbReference>
<keyword evidence="1" id="KW-1133">Transmembrane helix</keyword>
<accession>A0ABU0Z3F3</accession>
<gene>
    <name evidence="2" type="ORF">Q9R08_10100</name>
</gene>